<comment type="caution">
    <text evidence="3">The sequence shown here is derived from an EMBL/GenBank/DDBJ whole genome shotgun (WGS) entry which is preliminary data.</text>
</comment>
<evidence type="ECO:0000313" key="3">
    <source>
        <dbReference type="EMBL" id="PVD32168.1"/>
    </source>
</evidence>
<feature type="domain" description="VWFC" evidence="2">
    <location>
        <begin position="108"/>
        <end position="170"/>
    </location>
</feature>
<dbReference type="PROSITE" id="PS50184">
    <property type="entry name" value="VWFC_2"/>
    <property type="match status" value="1"/>
</dbReference>
<dbReference type="AlphaFoldDB" id="A0A2T7PFH5"/>
<protein>
    <recommendedName>
        <fullName evidence="2">VWFC domain-containing protein</fullName>
    </recommendedName>
</protein>
<dbReference type="InterPro" id="IPR001007">
    <property type="entry name" value="VWF_dom"/>
</dbReference>
<evidence type="ECO:0000259" key="2">
    <source>
        <dbReference type="PROSITE" id="PS50184"/>
    </source>
</evidence>
<reference evidence="3 4" key="1">
    <citation type="submission" date="2018-04" db="EMBL/GenBank/DDBJ databases">
        <title>The genome of golden apple snail Pomacea canaliculata provides insight into stress tolerance and invasive adaptation.</title>
        <authorList>
            <person name="Liu C."/>
            <person name="Liu B."/>
            <person name="Ren Y."/>
            <person name="Zhang Y."/>
            <person name="Wang H."/>
            <person name="Li S."/>
            <person name="Jiang F."/>
            <person name="Yin L."/>
            <person name="Zhang G."/>
            <person name="Qian W."/>
            <person name="Fan W."/>
        </authorList>
    </citation>
    <scope>NUCLEOTIDE SEQUENCE [LARGE SCALE GENOMIC DNA]</scope>
    <source>
        <strain evidence="3">SZHN2017</strain>
        <tissue evidence="3">Muscle</tissue>
    </source>
</reference>
<keyword evidence="4" id="KW-1185">Reference proteome</keyword>
<evidence type="ECO:0000256" key="1">
    <source>
        <dbReference type="SAM" id="MobiDB-lite"/>
    </source>
</evidence>
<proteinExistence type="predicted"/>
<organism evidence="3 4">
    <name type="scientific">Pomacea canaliculata</name>
    <name type="common">Golden apple snail</name>
    <dbReference type="NCBI Taxonomy" id="400727"/>
    <lineage>
        <taxon>Eukaryota</taxon>
        <taxon>Metazoa</taxon>
        <taxon>Spiralia</taxon>
        <taxon>Lophotrochozoa</taxon>
        <taxon>Mollusca</taxon>
        <taxon>Gastropoda</taxon>
        <taxon>Caenogastropoda</taxon>
        <taxon>Architaenioglossa</taxon>
        <taxon>Ampullarioidea</taxon>
        <taxon>Ampullariidae</taxon>
        <taxon>Pomacea</taxon>
    </lineage>
</organism>
<dbReference type="Gene3D" id="6.20.200.20">
    <property type="match status" value="1"/>
</dbReference>
<dbReference type="EMBL" id="PZQS01000004">
    <property type="protein sequence ID" value="PVD32168.1"/>
    <property type="molecule type" value="Genomic_DNA"/>
</dbReference>
<dbReference type="OrthoDB" id="6158943at2759"/>
<gene>
    <name evidence="3" type="ORF">C0Q70_07597</name>
</gene>
<dbReference type="InterPro" id="IPR042979">
    <property type="entry name" value="VWC2/VWC2L"/>
</dbReference>
<name>A0A2T7PFH5_POMCA</name>
<dbReference type="PROSITE" id="PS01208">
    <property type="entry name" value="VWFC_1"/>
    <property type="match status" value="1"/>
</dbReference>
<dbReference type="SUPFAM" id="SSF57603">
    <property type="entry name" value="FnI-like domain"/>
    <property type="match status" value="1"/>
</dbReference>
<dbReference type="PANTHER" id="PTHR46252">
    <property type="entry name" value="BRORIN FAMILY MEMBER"/>
    <property type="match status" value="1"/>
</dbReference>
<feature type="region of interest" description="Disordered" evidence="1">
    <location>
        <begin position="216"/>
        <end position="249"/>
    </location>
</feature>
<dbReference type="GO" id="GO:0032281">
    <property type="term" value="C:AMPA glutamate receptor complex"/>
    <property type="evidence" value="ECO:0007669"/>
    <property type="project" value="TreeGrafter"/>
</dbReference>
<accession>A0A2T7PFH5</accession>
<dbReference type="Proteomes" id="UP000245119">
    <property type="component" value="Linkage Group LG4"/>
</dbReference>
<evidence type="ECO:0000313" key="4">
    <source>
        <dbReference type="Proteomes" id="UP000245119"/>
    </source>
</evidence>
<dbReference type="Pfam" id="PF23334">
    <property type="entry name" value="VWC2L_2nd"/>
    <property type="match status" value="1"/>
</dbReference>
<dbReference type="GO" id="GO:0005615">
    <property type="term" value="C:extracellular space"/>
    <property type="evidence" value="ECO:0007669"/>
    <property type="project" value="TreeGrafter"/>
</dbReference>
<dbReference type="SMART" id="SM00214">
    <property type="entry name" value="VWC"/>
    <property type="match status" value="2"/>
</dbReference>
<dbReference type="GO" id="GO:0030514">
    <property type="term" value="P:negative regulation of BMP signaling pathway"/>
    <property type="evidence" value="ECO:0007669"/>
    <property type="project" value="TreeGrafter"/>
</dbReference>
<dbReference type="PANTHER" id="PTHR46252:SF3">
    <property type="entry name" value="KIELIN_CHORDIN-LIKE PROTEIN"/>
    <property type="match status" value="1"/>
</dbReference>
<sequence length="249" mass="26957">MTAALVPPLTVGDFRWLSYGSHDEDEEDVGVLSGFDTDNTIPDGFCKTWIGTLVAVNATWEENHCRKCRCDVMMGAVCQNPQCAITFHPYLETNCEEWSSDSCCCIRSACVHEGKHYAADDWFVLTYDDPCTLCQCNPSDGLPSCVLTKCPSLGCVDAKKVPGLCCPVCTSGLNCAIPSLPLLDGEYDLTPLPVSTWRLFNASDDSPAKQNCTCSVREQHNPGGPADCTSAERNSTETSMDKGGNLSTI</sequence>
<dbReference type="STRING" id="400727.A0A2T7PFH5"/>
<dbReference type="GO" id="GO:0045202">
    <property type="term" value="C:synapse"/>
    <property type="evidence" value="ECO:0007669"/>
    <property type="project" value="UniProtKB-SubCell"/>
</dbReference>